<dbReference type="InterPro" id="IPR047650">
    <property type="entry name" value="Transpos_IS110"/>
</dbReference>
<feature type="coiled-coil region" evidence="1">
    <location>
        <begin position="3"/>
        <end position="30"/>
    </location>
</feature>
<protein>
    <recommendedName>
        <fullName evidence="2">Transposase IS116/IS110/IS902 C-terminal domain-containing protein</fullName>
    </recommendedName>
</protein>
<dbReference type="AlphaFoldDB" id="A0A511RGR8"/>
<keyword evidence="1" id="KW-0175">Coiled coil</keyword>
<evidence type="ECO:0000313" key="3">
    <source>
        <dbReference type="EMBL" id="GEM88854.1"/>
    </source>
</evidence>
<dbReference type="GO" id="GO:0006313">
    <property type="term" value="P:DNA transposition"/>
    <property type="evidence" value="ECO:0007669"/>
    <property type="project" value="InterPro"/>
</dbReference>
<gene>
    <name evidence="3" type="ORF">ODE01S_02880</name>
</gene>
<dbReference type="GO" id="GO:0003677">
    <property type="term" value="F:DNA binding"/>
    <property type="evidence" value="ECO:0007669"/>
    <property type="project" value="InterPro"/>
</dbReference>
<feature type="domain" description="Transposase IS116/IS110/IS902 C-terminal" evidence="2">
    <location>
        <begin position="36"/>
        <end position="119"/>
    </location>
</feature>
<reference evidence="3 4" key="1">
    <citation type="submission" date="2019-07" db="EMBL/GenBank/DDBJ databases">
        <title>Whole genome shotgun sequence of Oceanithermus desulfurans NBRC 100063.</title>
        <authorList>
            <person name="Hosoyama A."/>
            <person name="Uohara A."/>
            <person name="Ohji S."/>
            <person name="Ichikawa N."/>
        </authorList>
    </citation>
    <scope>NUCLEOTIDE SEQUENCE [LARGE SCALE GENOMIC DNA]</scope>
    <source>
        <strain evidence="3 4">NBRC 100063</strain>
    </source>
</reference>
<evidence type="ECO:0000313" key="4">
    <source>
        <dbReference type="Proteomes" id="UP000321827"/>
    </source>
</evidence>
<sequence>MTLAWLEEERAQLRDLLEKAEAEARRLLQIVPEYRVLLAQKGVGPQVAAAVLAFLPPELWGKTKQASAYAGLIPEQQHSGSSVRKSRLSRKGPALLRKKLYLAALVASRNDPEMKAFYHRLLANHKSKKQALVAVAHKILRRLMGRLKAYYREQGREALVA</sequence>
<proteinExistence type="predicted"/>
<evidence type="ECO:0000256" key="1">
    <source>
        <dbReference type="SAM" id="Coils"/>
    </source>
</evidence>
<dbReference type="EMBL" id="BJXN01000002">
    <property type="protein sequence ID" value="GEM88854.1"/>
    <property type="molecule type" value="Genomic_DNA"/>
</dbReference>
<dbReference type="PANTHER" id="PTHR33055">
    <property type="entry name" value="TRANSPOSASE FOR INSERTION SEQUENCE ELEMENT IS1111A"/>
    <property type="match status" value="1"/>
</dbReference>
<name>A0A511RGR8_9DEIN</name>
<dbReference type="OrthoDB" id="9795150at2"/>
<dbReference type="InterPro" id="IPR003346">
    <property type="entry name" value="Transposase_20"/>
</dbReference>
<comment type="caution">
    <text evidence="3">The sequence shown here is derived from an EMBL/GenBank/DDBJ whole genome shotgun (WGS) entry which is preliminary data.</text>
</comment>
<dbReference type="Pfam" id="PF02371">
    <property type="entry name" value="Transposase_20"/>
    <property type="match status" value="1"/>
</dbReference>
<dbReference type="Proteomes" id="UP000321827">
    <property type="component" value="Unassembled WGS sequence"/>
</dbReference>
<dbReference type="PANTHER" id="PTHR33055:SF3">
    <property type="entry name" value="PUTATIVE TRANSPOSASE FOR IS117-RELATED"/>
    <property type="match status" value="1"/>
</dbReference>
<organism evidence="3 4">
    <name type="scientific">Oceanithermus desulfurans NBRC 100063</name>
    <dbReference type="NCBI Taxonomy" id="1227550"/>
    <lineage>
        <taxon>Bacteria</taxon>
        <taxon>Thermotogati</taxon>
        <taxon>Deinococcota</taxon>
        <taxon>Deinococci</taxon>
        <taxon>Thermales</taxon>
        <taxon>Thermaceae</taxon>
        <taxon>Oceanithermus</taxon>
    </lineage>
</organism>
<dbReference type="GO" id="GO:0004803">
    <property type="term" value="F:transposase activity"/>
    <property type="evidence" value="ECO:0007669"/>
    <property type="project" value="InterPro"/>
</dbReference>
<accession>A0A511RGR8</accession>
<evidence type="ECO:0000259" key="2">
    <source>
        <dbReference type="Pfam" id="PF02371"/>
    </source>
</evidence>